<comment type="caution">
    <text evidence="2">The sequence shown here is derived from an EMBL/GenBank/DDBJ whole genome shotgun (WGS) entry which is preliminary data.</text>
</comment>
<feature type="transmembrane region" description="Helical" evidence="1">
    <location>
        <begin position="87"/>
        <end position="106"/>
    </location>
</feature>
<dbReference type="EMBL" id="VYUY01000006">
    <property type="protein sequence ID" value="KAA9134931.1"/>
    <property type="molecule type" value="Genomic_DNA"/>
</dbReference>
<evidence type="ECO:0000313" key="3">
    <source>
        <dbReference type="Proteomes" id="UP000326838"/>
    </source>
</evidence>
<keyword evidence="3" id="KW-1185">Reference proteome</keyword>
<feature type="transmembrane region" description="Helical" evidence="1">
    <location>
        <begin position="54"/>
        <end position="80"/>
    </location>
</feature>
<dbReference type="AlphaFoldDB" id="A0A5N0TK65"/>
<protein>
    <recommendedName>
        <fullName evidence="4">Integral membrane protein</fullName>
    </recommendedName>
</protein>
<proteinExistence type="predicted"/>
<organism evidence="2 3">
    <name type="scientific">Microbacterium caowuchunii</name>
    <dbReference type="NCBI Taxonomy" id="2614638"/>
    <lineage>
        <taxon>Bacteria</taxon>
        <taxon>Bacillati</taxon>
        <taxon>Actinomycetota</taxon>
        <taxon>Actinomycetes</taxon>
        <taxon>Micrococcales</taxon>
        <taxon>Microbacteriaceae</taxon>
        <taxon>Microbacterium</taxon>
    </lineage>
</organism>
<reference evidence="3" key="1">
    <citation type="submission" date="2019-09" db="EMBL/GenBank/DDBJ databases">
        <title>Mumia zhuanghuii sp. nov. isolated from the intestinal contents of plateau pika (Ochotona curzoniae) in the Qinghai-Tibet plateau of China.</title>
        <authorList>
            <person name="Tian Z."/>
        </authorList>
    </citation>
    <scope>NUCLEOTIDE SEQUENCE [LARGE SCALE GENOMIC DNA]</scope>
    <source>
        <strain evidence="3">L-033</strain>
    </source>
</reference>
<dbReference type="Proteomes" id="UP000326838">
    <property type="component" value="Unassembled WGS sequence"/>
</dbReference>
<evidence type="ECO:0000256" key="1">
    <source>
        <dbReference type="SAM" id="Phobius"/>
    </source>
</evidence>
<gene>
    <name evidence="2" type="ORF">F6B40_04370</name>
</gene>
<keyword evidence="1" id="KW-0812">Transmembrane</keyword>
<feature type="transmembrane region" description="Helical" evidence="1">
    <location>
        <begin position="112"/>
        <end position="135"/>
    </location>
</feature>
<evidence type="ECO:0008006" key="4">
    <source>
        <dbReference type="Google" id="ProtNLM"/>
    </source>
</evidence>
<dbReference type="RefSeq" id="WP_150892286.1">
    <property type="nucleotide sequence ID" value="NZ_VYUY01000006.1"/>
</dbReference>
<keyword evidence="1" id="KW-1133">Transmembrane helix</keyword>
<name>A0A5N0TK65_9MICO</name>
<sequence>MHTLAPRPTTVSVAFWIWLLSAIVGMVSVVNMLVAVNLLATMASTATEDLEPYFLLTGFGLIIGWVAVGAVVVQVILSVFFRDGANWARIVLTLIAVLSLTLVFSAPAEVFSWVYVVANAIAVACSFVPASNAYFAGSRRRRSTAQPVAA</sequence>
<keyword evidence="1" id="KW-0472">Membrane</keyword>
<feature type="transmembrane region" description="Helical" evidence="1">
    <location>
        <begin position="12"/>
        <end position="34"/>
    </location>
</feature>
<evidence type="ECO:0000313" key="2">
    <source>
        <dbReference type="EMBL" id="KAA9134931.1"/>
    </source>
</evidence>
<accession>A0A5N0TK65</accession>